<dbReference type="InterPro" id="IPR029062">
    <property type="entry name" value="Class_I_gatase-like"/>
</dbReference>
<reference evidence="2" key="4">
    <citation type="submission" date="2022-04" db="EMBL/GenBank/DDBJ databases">
        <authorList>
            <person name="Komine T."/>
            <person name="Fukano H."/>
            <person name="Wada S."/>
        </authorList>
    </citation>
    <scope>NUCLEOTIDE SEQUENCE</scope>
    <source>
        <strain evidence="2">NJB18185</strain>
    </source>
</reference>
<dbReference type="EMBL" id="BFCH01000018">
    <property type="protein sequence ID" value="GBG39271.1"/>
    <property type="molecule type" value="Genomic_DNA"/>
</dbReference>
<dbReference type="Gene3D" id="3.40.50.880">
    <property type="match status" value="1"/>
</dbReference>
<evidence type="ECO:0000313" key="2">
    <source>
        <dbReference type="EMBL" id="GKU71521.1"/>
    </source>
</evidence>
<dbReference type="Proteomes" id="UP000245060">
    <property type="component" value="Unassembled WGS sequence"/>
</dbReference>
<reference evidence="2" key="3">
    <citation type="journal article" date="2022" name="Microbiol. Resour. Announc.">
        <title>Draft Genome Sequences of Eight Mycobacterium montefiorense Strains Isolated from Salamanders in Captivity.</title>
        <authorList>
            <person name="Komine T."/>
            <person name="Ihara H."/>
            <person name="Fukano H."/>
            <person name="Hoshino Y."/>
            <person name="Kurata O."/>
            <person name="Wada S."/>
        </authorList>
    </citation>
    <scope>NUCLEOTIDE SEQUENCE</scope>
    <source>
        <strain evidence="2">NJB18185</strain>
    </source>
</reference>
<comment type="caution">
    <text evidence="2">The sequence shown here is derived from an EMBL/GenBank/DDBJ whole genome shotgun (WGS) entry which is preliminary data.</text>
</comment>
<evidence type="ECO:0000313" key="1">
    <source>
        <dbReference type="EMBL" id="GBG39271.1"/>
    </source>
</evidence>
<gene>
    <name evidence="1" type="ORF">MmonteBS_36430</name>
    <name evidence="2" type="ORF">NJB18185_12970</name>
</gene>
<evidence type="ECO:0008006" key="5">
    <source>
        <dbReference type="Google" id="ProtNLM"/>
    </source>
</evidence>
<name>A0AA37PKE0_9MYCO</name>
<organism evidence="2 4">
    <name type="scientific">Mycobacterium montefiorense</name>
    <dbReference type="NCBI Taxonomy" id="154654"/>
    <lineage>
        <taxon>Bacteria</taxon>
        <taxon>Bacillati</taxon>
        <taxon>Actinomycetota</taxon>
        <taxon>Actinomycetes</taxon>
        <taxon>Mycobacteriales</taxon>
        <taxon>Mycobacteriaceae</taxon>
        <taxon>Mycobacterium</taxon>
        <taxon>Mycobacterium simiae complex</taxon>
    </lineage>
</organism>
<evidence type="ECO:0000313" key="3">
    <source>
        <dbReference type="Proteomes" id="UP000245060"/>
    </source>
</evidence>
<dbReference type="PANTHER" id="PTHR43068">
    <property type="entry name" value="SLR1854 PROTEIN"/>
    <property type="match status" value="1"/>
</dbReference>
<dbReference type="PANTHER" id="PTHR43068:SF1">
    <property type="entry name" value="SLR1854 PROTEIN"/>
    <property type="match status" value="1"/>
</dbReference>
<proteinExistence type="predicted"/>
<keyword evidence="3" id="KW-1185">Reference proteome</keyword>
<dbReference type="AlphaFoldDB" id="A0AA37PKE0"/>
<dbReference type="SUPFAM" id="SSF52317">
    <property type="entry name" value="Class I glutamine amidotransferase-like"/>
    <property type="match status" value="1"/>
</dbReference>
<dbReference type="EMBL" id="BQYH01000005">
    <property type="protein sequence ID" value="GKU71521.1"/>
    <property type="molecule type" value="Genomic_DNA"/>
</dbReference>
<dbReference type="RefSeq" id="WP_108924061.1">
    <property type="nucleotide sequence ID" value="NZ_BFCH01000018.1"/>
</dbReference>
<sequence>MSTVLIPIPDRDFDPTEVAVSWRVLTDHGHRVIFTTESGTPGMADDIMVTGRGLDFWSALPILGSLSLIGMVLRANRNGRDAYTAMVSSQEYQHPISWSQATLDGADALLLPGGHRARGMRSYIDSEILQRLVIDAFAREIIVGAICHGVLLAARSVDPGTGRSVLYGRKTTSLTWAMERLAWRLTRITRFWDRDYYRTYTEQPGEPGGYMSVQSEVTRALEQSTDFCDVARGTPHWRLKSSGMARDTATDSRPAFVVDDGNYVSARWPGDTHTFAGVVSEKLKYLEPQ</sequence>
<dbReference type="InterPro" id="IPR032633">
    <property type="entry name" value="ThiJ-like"/>
</dbReference>
<accession>A0AA37PKE0</accession>
<protein>
    <recommendedName>
        <fullName evidence="5">ThiJ/pfpI-family protein</fullName>
    </recommendedName>
</protein>
<dbReference type="Pfam" id="PF17124">
    <property type="entry name" value="ThiJ_like"/>
    <property type="match status" value="1"/>
</dbReference>
<reference evidence="1" key="1">
    <citation type="journal article" date="2018" name="Genome Announc.">
        <title>Draft Genome Sequence of Mycobacterium montefiorense Isolated from Japanese Black Salamander (Hynobius nigrescens).</title>
        <authorList>
            <person name="Fukano H."/>
            <person name="Yoshida M."/>
            <person name="Shimizu A."/>
            <person name="Iwao H."/>
            <person name="Katayama Y."/>
            <person name="Omatsu T."/>
            <person name="Mizutani T."/>
            <person name="Kurata O."/>
            <person name="Wada S."/>
            <person name="Hoshino Y."/>
        </authorList>
    </citation>
    <scope>NUCLEOTIDE SEQUENCE</scope>
    <source>
        <strain evidence="1">BS</strain>
    </source>
</reference>
<evidence type="ECO:0000313" key="4">
    <source>
        <dbReference type="Proteomes" id="UP001139505"/>
    </source>
</evidence>
<reference evidence="3" key="2">
    <citation type="submission" date="2018-04" db="EMBL/GenBank/DDBJ databases">
        <title>Draft genome sequence of Mycobacterium montefiorense isolated from Japanese black salamander.</title>
        <authorList>
            <person name="Fukano H."/>
            <person name="Yoshida M."/>
            <person name="Shimizu A."/>
            <person name="Iwao H."/>
            <person name="Kurata O."/>
            <person name="Katayama Y."/>
            <person name="Omatsu T."/>
            <person name="Mizutani T."/>
            <person name="Wada S."/>
            <person name="Hoshino Y."/>
        </authorList>
    </citation>
    <scope>NUCLEOTIDE SEQUENCE [LARGE SCALE GENOMIC DNA]</scope>
    <source>
        <strain evidence="3">BS</strain>
    </source>
</reference>
<dbReference type="Proteomes" id="UP001139505">
    <property type="component" value="Unassembled WGS sequence"/>
</dbReference>